<evidence type="ECO:0000313" key="11">
    <source>
        <dbReference type="Proteomes" id="UP000722336"/>
    </source>
</evidence>
<evidence type="ECO:0000256" key="6">
    <source>
        <dbReference type="ARBA" id="ARBA00023136"/>
    </source>
</evidence>
<organism evidence="10 11">
    <name type="scientific">Pacificimonas pallii</name>
    <dbReference type="NCBI Taxonomy" id="2827236"/>
    <lineage>
        <taxon>Bacteria</taxon>
        <taxon>Pseudomonadati</taxon>
        <taxon>Pseudomonadota</taxon>
        <taxon>Alphaproteobacteria</taxon>
        <taxon>Sphingomonadales</taxon>
        <taxon>Sphingosinicellaceae</taxon>
        <taxon>Pacificimonas</taxon>
    </lineage>
</organism>
<evidence type="ECO:0000313" key="10">
    <source>
        <dbReference type="EMBL" id="MBV7257804.1"/>
    </source>
</evidence>
<comment type="similarity">
    <text evidence="2">Belongs to the peptidase A24 family.</text>
</comment>
<sequence length="246" mass="25928">MAILGAVMGSFIGVVALRTGRDDGIVRARSRCDNCRRQLDIWELVPVVSFAVLRGRCRTCKARIAVLLPLLEIAGAAIGMASAWIADDFADLMLAGMGWTLLCLAILDMRHFWLPDRVTLPLAVAGIMFAALQGDLISSLAGGAIGWAALVLVAGIYERITRRQGLGGGDPKLLAAIGTWVGAGALPFIVTAAALAGLAAAFIMAIRGQDIGRTTRLPFGTLLAIGTYIYVPMASFSLSLPYAVGW</sequence>
<name>A0ABS6SHD0_9SPHN</name>
<feature type="transmembrane region" description="Helical" evidence="7">
    <location>
        <begin position="177"/>
        <end position="205"/>
    </location>
</feature>
<dbReference type="Pfam" id="PF01478">
    <property type="entry name" value="Peptidase_A24"/>
    <property type="match status" value="1"/>
</dbReference>
<keyword evidence="11" id="KW-1185">Reference proteome</keyword>
<keyword evidence="5 7" id="KW-1133">Transmembrane helix</keyword>
<feature type="transmembrane region" description="Helical" evidence="7">
    <location>
        <begin position="134"/>
        <end position="157"/>
    </location>
</feature>
<dbReference type="EMBL" id="JAGSPA010000005">
    <property type="protein sequence ID" value="MBV7257804.1"/>
    <property type="molecule type" value="Genomic_DNA"/>
</dbReference>
<dbReference type="InterPro" id="IPR050882">
    <property type="entry name" value="Prepilin_peptidase/N-MTase"/>
</dbReference>
<keyword evidence="3" id="KW-1003">Cell membrane</keyword>
<evidence type="ECO:0000259" key="8">
    <source>
        <dbReference type="Pfam" id="PF01478"/>
    </source>
</evidence>
<keyword evidence="4 7" id="KW-0812">Transmembrane</keyword>
<dbReference type="InterPro" id="IPR010627">
    <property type="entry name" value="Prepilin_pept_A24_N"/>
</dbReference>
<feature type="domain" description="Prepilin type IV endopeptidase peptidase" evidence="8">
    <location>
        <begin position="98"/>
        <end position="200"/>
    </location>
</feature>
<keyword evidence="6 7" id="KW-0472">Membrane</keyword>
<evidence type="ECO:0000256" key="3">
    <source>
        <dbReference type="ARBA" id="ARBA00022475"/>
    </source>
</evidence>
<feature type="transmembrane region" description="Helical" evidence="7">
    <location>
        <begin position="64"/>
        <end position="86"/>
    </location>
</feature>
<dbReference type="Pfam" id="PF06750">
    <property type="entry name" value="A24_N_bact"/>
    <property type="match status" value="1"/>
</dbReference>
<evidence type="ECO:0000256" key="4">
    <source>
        <dbReference type="ARBA" id="ARBA00022692"/>
    </source>
</evidence>
<evidence type="ECO:0000259" key="9">
    <source>
        <dbReference type="Pfam" id="PF06750"/>
    </source>
</evidence>
<dbReference type="RefSeq" id="WP_218446652.1">
    <property type="nucleotide sequence ID" value="NZ_JAGSPA010000005.1"/>
</dbReference>
<dbReference type="InterPro" id="IPR000045">
    <property type="entry name" value="Prepilin_IV_endopep_pep"/>
</dbReference>
<comment type="subcellular location">
    <subcellularLocation>
        <location evidence="1">Cell membrane</location>
        <topology evidence="1">Multi-pass membrane protein</topology>
    </subcellularLocation>
</comment>
<feature type="domain" description="Prepilin peptidase A24 N-terminal" evidence="9">
    <location>
        <begin position="3"/>
        <end position="84"/>
    </location>
</feature>
<accession>A0ABS6SHD0</accession>
<evidence type="ECO:0000256" key="2">
    <source>
        <dbReference type="ARBA" id="ARBA00005801"/>
    </source>
</evidence>
<comment type="caution">
    <text evidence="10">The sequence shown here is derived from an EMBL/GenBank/DDBJ whole genome shotgun (WGS) entry which is preliminary data.</text>
</comment>
<evidence type="ECO:0000256" key="1">
    <source>
        <dbReference type="ARBA" id="ARBA00004651"/>
    </source>
</evidence>
<feature type="transmembrane region" description="Helical" evidence="7">
    <location>
        <begin position="92"/>
        <end position="113"/>
    </location>
</feature>
<protein>
    <submittedName>
        <fullName evidence="10">Prepilin peptidase</fullName>
    </submittedName>
</protein>
<reference evidence="10 11" key="1">
    <citation type="submission" date="2021-04" db="EMBL/GenBank/DDBJ databases">
        <authorList>
            <person name="Pira H."/>
            <person name="Risdian C."/>
            <person name="Wink J."/>
        </authorList>
    </citation>
    <scope>NUCLEOTIDE SEQUENCE [LARGE SCALE GENOMIC DNA]</scope>
    <source>
        <strain evidence="10 11">WHA3</strain>
    </source>
</reference>
<evidence type="ECO:0000256" key="5">
    <source>
        <dbReference type="ARBA" id="ARBA00022989"/>
    </source>
</evidence>
<dbReference type="Proteomes" id="UP000722336">
    <property type="component" value="Unassembled WGS sequence"/>
</dbReference>
<dbReference type="PANTHER" id="PTHR30487:SF0">
    <property type="entry name" value="PREPILIN LEADER PEPTIDASE_N-METHYLTRANSFERASE-RELATED"/>
    <property type="match status" value="1"/>
</dbReference>
<dbReference type="PANTHER" id="PTHR30487">
    <property type="entry name" value="TYPE 4 PREPILIN-LIKE PROTEINS LEADER PEPTIDE-PROCESSING ENZYME"/>
    <property type="match status" value="1"/>
</dbReference>
<evidence type="ECO:0000256" key="7">
    <source>
        <dbReference type="SAM" id="Phobius"/>
    </source>
</evidence>
<proteinExistence type="inferred from homology"/>
<feature type="transmembrane region" description="Helical" evidence="7">
    <location>
        <begin position="217"/>
        <end position="244"/>
    </location>
</feature>
<gene>
    <name evidence="10" type="ORF">KCG44_13540</name>
</gene>